<name>A0AAD2Q337_9AGAR</name>
<dbReference type="InterPro" id="IPR003593">
    <property type="entry name" value="AAA+_ATPase"/>
</dbReference>
<evidence type="ECO:0000256" key="7">
    <source>
        <dbReference type="ARBA" id="ARBA00022840"/>
    </source>
</evidence>
<accession>A0AAD2Q337</accession>
<evidence type="ECO:0000256" key="1">
    <source>
        <dbReference type="ARBA" id="ARBA00004434"/>
    </source>
</evidence>
<evidence type="ECO:0000256" key="12">
    <source>
        <dbReference type="SAM" id="MobiDB-lite"/>
    </source>
</evidence>
<evidence type="ECO:0000256" key="6">
    <source>
        <dbReference type="ARBA" id="ARBA00022801"/>
    </source>
</evidence>
<organism evidence="15 16">
    <name type="scientific">Mycena citricolor</name>
    <dbReference type="NCBI Taxonomy" id="2018698"/>
    <lineage>
        <taxon>Eukaryota</taxon>
        <taxon>Fungi</taxon>
        <taxon>Dikarya</taxon>
        <taxon>Basidiomycota</taxon>
        <taxon>Agaricomycotina</taxon>
        <taxon>Agaricomycetes</taxon>
        <taxon>Agaricomycetidae</taxon>
        <taxon>Agaricales</taxon>
        <taxon>Marasmiineae</taxon>
        <taxon>Mycenaceae</taxon>
        <taxon>Mycena</taxon>
    </lineage>
</organism>
<feature type="compositionally biased region" description="Low complexity" evidence="12">
    <location>
        <begin position="141"/>
        <end position="167"/>
    </location>
</feature>
<keyword evidence="4" id="KW-0547">Nucleotide-binding</keyword>
<feature type="region of interest" description="Disordered" evidence="12">
    <location>
        <begin position="486"/>
        <end position="510"/>
    </location>
</feature>
<dbReference type="CDD" id="cd19510">
    <property type="entry name" value="RecA-like_BCS1"/>
    <property type="match status" value="1"/>
</dbReference>
<keyword evidence="10" id="KW-0472">Membrane</keyword>
<comment type="catalytic activity">
    <reaction evidence="11">
        <text>ATP + H2O = ADP + phosphate + H(+)</text>
        <dbReference type="Rhea" id="RHEA:13065"/>
        <dbReference type="ChEBI" id="CHEBI:15377"/>
        <dbReference type="ChEBI" id="CHEBI:15378"/>
        <dbReference type="ChEBI" id="CHEBI:30616"/>
        <dbReference type="ChEBI" id="CHEBI:43474"/>
        <dbReference type="ChEBI" id="CHEBI:456216"/>
    </reaction>
    <physiologicalReaction direction="left-to-right" evidence="11">
        <dbReference type="Rhea" id="RHEA:13066"/>
    </physiologicalReaction>
</comment>
<evidence type="ECO:0000256" key="3">
    <source>
        <dbReference type="ARBA" id="ARBA00022692"/>
    </source>
</evidence>
<feature type="region of interest" description="Disordered" evidence="12">
    <location>
        <begin position="140"/>
        <end position="168"/>
    </location>
</feature>
<comment type="similarity">
    <text evidence="2">Belongs to the AAA ATPase family. BCS1 subfamily.</text>
</comment>
<evidence type="ECO:0000256" key="2">
    <source>
        <dbReference type="ARBA" id="ARBA00007448"/>
    </source>
</evidence>
<feature type="domain" description="AAA+ ATPase" evidence="13">
    <location>
        <begin position="317"/>
        <end position="462"/>
    </location>
</feature>
<gene>
    <name evidence="15" type="ORF">MYCIT1_LOCUS15411</name>
</gene>
<dbReference type="SMART" id="SM00382">
    <property type="entry name" value="AAA"/>
    <property type="match status" value="1"/>
</dbReference>
<dbReference type="AlphaFoldDB" id="A0AAD2Q337"/>
<dbReference type="Proteomes" id="UP001295794">
    <property type="component" value="Unassembled WGS sequence"/>
</dbReference>
<evidence type="ECO:0000259" key="14">
    <source>
        <dbReference type="SMART" id="SM01024"/>
    </source>
</evidence>
<protein>
    <recommendedName>
        <fullName evidence="17">P-loop containing nucleoside triphosphate hydrolase protein</fullName>
    </recommendedName>
</protein>
<feature type="domain" description="BCS1 N-terminal" evidence="14">
    <location>
        <begin position="73"/>
        <end position="286"/>
    </location>
</feature>
<evidence type="ECO:0008006" key="17">
    <source>
        <dbReference type="Google" id="ProtNLM"/>
    </source>
</evidence>
<dbReference type="InterPro" id="IPR014851">
    <property type="entry name" value="BCS1_N"/>
</dbReference>
<keyword evidence="7" id="KW-0067">ATP-binding</keyword>
<evidence type="ECO:0000313" key="15">
    <source>
        <dbReference type="EMBL" id="CAK5270743.1"/>
    </source>
</evidence>
<evidence type="ECO:0000256" key="9">
    <source>
        <dbReference type="ARBA" id="ARBA00023128"/>
    </source>
</evidence>
<keyword evidence="5" id="KW-0999">Mitochondrion inner membrane</keyword>
<keyword evidence="3" id="KW-0812">Transmembrane</keyword>
<evidence type="ECO:0000256" key="10">
    <source>
        <dbReference type="ARBA" id="ARBA00023136"/>
    </source>
</evidence>
<dbReference type="InterPro" id="IPR050747">
    <property type="entry name" value="Mitochondrial_chaperone_BCS1"/>
</dbReference>
<keyword evidence="6" id="KW-0378">Hydrolase</keyword>
<dbReference type="Pfam" id="PF25426">
    <property type="entry name" value="AAA_lid_BCS1"/>
    <property type="match status" value="1"/>
</dbReference>
<comment type="subcellular location">
    <subcellularLocation>
        <location evidence="1">Mitochondrion inner membrane</location>
        <topology evidence="1">Single-pass membrane protein</topology>
    </subcellularLocation>
</comment>
<dbReference type="InterPro" id="IPR027417">
    <property type="entry name" value="P-loop_NTPase"/>
</dbReference>
<evidence type="ECO:0000259" key="13">
    <source>
        <dbReference type="SMART" id="SM00382"/>
    </source>
</evidence>
<sequence>MSNVNPVTHQPSLRSDICIPHIRAPSMSPLTHLYNFFRPPASAPLPPPAPQSHAPGALASLLGVGVGSSLKLLVLGSLVETGRRVFRWLIERFRIQYCVTLRFNAGDPAYEWVILFLTQENIWRRSRDFVVCAQNSRRKWSIPPQSSSATAAAAATPESSSTSTPSALMPSHAHAEYVPTFSHPQLFRWRTHWVEVTRTGSASGSGSDSQAVYMGPTVMPAQSGQVLVTIYTLDMSVMAEFVEAARRRYVEVNKPHVVVHLTDSHYGPNHVWPTVKHKTRRSLDSVILPPGRLASLMEDVREFLSAETWYMDAGIPHRRGYLLYGPPGTGKTSTIYALAGALNLEIYSLSLASRFVDDSYLQRAASAIPKNGIFLIEDIDCAFPSREAEDEIEPVPGMRARNGMQNRSRPSVTLSGLLNVIDGVGSEEGKLFFATTNHIERLDAAFLRPGRIDVKIEYELATSEQAGALFLKFFPPAAFERELPGVVSRGPSSAEQSEAEEDSDTEAGTSAVLVPRPLAMLTVSPELPSMVKLASEFSAEIPNGRFSTAELQGYLQGYRTRPAEAVRGVAAWVEDLMRSRHEETEATRMRST</sequence>
<dbReference type="SUPFAM" id="SSF52540">
    <property type="entry name" value="P-loop containing nucleoside triphosphate hydrolases"/>
    <property type="match status" value="1"/>
</dbReference>
<evidence type="ECO:0000256" key="11">
    <source>
        <dbReference type="ARBA" id="ARBA00048778"/>
    </source>
</evidence>
<keyword evidence="16" id="KW-1185">Reference proteome</keyword>
<dbReference type="EMBL" id="CAVNYO010000169">
    <property type="protein sequence ID" value="CAK5270743.1"/>
    <property type="molecule type" value="Genomic_DNA"/>
</dbReference>
<proteinExistence type="inferred from homology"/>
<dbReference type="GO" id="GO:0016887">
    <property type="term" value="F:ATP hydrolysis activity"/>
    <property type="evidence" value="ECO:0007669"/>
    <property type="project" value="InterPro"/>
</dbReference>
<comment type="caution">
    <text evidence="15">The sequence shown here is derived from an EMBL/GenBank/DDBJ whole genome shotgun (WGS) entry which is preliminary data.</text>
</comment>
<dbReference type="InterPro" id="IPR057495">
    <property type="entry name" value="AAA_lid_BCS1"/>
</dbReference>
<dbReference type="PANTHER" id="PTHR23070">
    <property type="entry name" value="BCS1 AAA-TYPE ATPASE"/>
    <property type="match status" value="1"/>
</dbReference>
<dbReference type="SMART" id="SM01024">
    <property type="entry name" value="BCS1_N"/>
    <property type="match status" value="1"/>
</dbReference>
<dbReference type="Pfam" id="PF00004">
    <property type="entry name" value="AAA"/>
    <property type="match status" value="1"/>
</dbReference>
<evidence type="ECO:0000313" key="16">
    <source>
        <dbReference type="Proteomes" id="UP001295794"/>
    </source>
</evidence>
<reference evidence="15" key="1">
    <citation type="submission" date="2023-11" db="EMBL/GenBank/DDBJ databases">
        <authorList>
            <person name="De Vega J J."/>
            <person name="De Vega J J."/>
        </authorList>
    </citation>
    <scope>NUCLEOTIDE SEQUENCE</scope>
</reference>
<dbReference type="Gene3D" id="3.40.50.300">
    <property type="entry name" value="P-loop containing nucleotide triphosphate hydrolases"/>
    <property type="match status" value="1"/>
</dbReference>
<dbReference type="GO" id="GO:0005524">
    <property type="term" value="F:ATP binding"/>
    <property type="evidence" value="ECO:0007669"/>
    <property type="project" value="UniProtKB-KW"/>
</dbReference>
<keyword evidence="9" id="KW-0496">Mitochondrion</keyword>
<dbReference type="GO" id="GO:0005743">
    <property type="term" value="C:mitochondrial inner membrane"/>
    <property type="evidence" value="ECO:0007669"/>
    <property type="project" value="UniProtKB-SubCell"/>
</dbReference>
<keyword evidence="8" id="KW-1133">Transmembrane helix</keyword>
<evidence type="ECO:0000256" key="4">
    <source>
        <dbReference type="ARBA" id="ARBA00022741"/>
    </source>
</evidence>
<evidence type="ECO:0000256" key="8">
    <source>
        <dbReference type="ARBA" id="ARBA00022989"/>
    </source>
</evidence>
<dbReference type="InterPro" id="IPR003959">
    <property type="entry name" value="ATPase_AAA_core"/>
</dbReference>
<dbReference type="Pfam" id="PF08740">
    <property type="entry name" value="BCS1_N"/>
    <property type="match status" value="1"/>
</dbReference>
<evidence type="ECO:0000256" key="5">
    <source>
        <dbReference type="ARBA" id="ARBA00022792"/>
    </source>
</evidence>